<dbReference type="Proteomes" id="UP001460888">
    <property type="component" value="Unassembled WGS sequence"/>
</dbReference>
<dbReference type="SUPFAM" id="SSF48498">
    <property type="entry name" value="Tetracyclin repressor-like, C-terminal domain"/>
    <property type="match status" value="1"/>
</dbReference>
<evidence type="ECO:0000313" key="7">
    <source>
        <dbReference type="Proteomes" id="UP001460888"/>
    </source>
</evidence>
<gene>
    <name evidence="6" type="ORF">SADO_07687</name>
</gene>
<keyword evidence="1" id="KW-0805">Transcription regulation</keyword>
<evidence type="ECO:0000256" key="4">
    <source>
        <dbReference type="PROSITE-ProRule" id="PRU00335"/>
    </source>
</evidence>
<dbReference type="Pfam" id="PF00440">
    <property type="entry name" value="TetR_N"/>
    <property type="match status" value="1"/>
</dbReference>
<dbReference type="SUPFAM" id="SSF46689">
    <property type="entry name" value="Homeodomain-like"/>
    <property type="match status" value="1"/>
</dbReference>
<keyword evidence="7" id="KW-1185">Reference proteome</keyword>
<accession>A0ABV2AZQ1</accession>
<evidence type="ECO:0000256" key="3">
    <source>
        <dbReference type="ARBA" id="ARBA00023163"/>
    </source>
</evidence>
<organism evidence="6 7">
    <name type="scientific">Salinisphaera dokdonensis CL-ES53</name>
    <dbReference type="NCBI Taxonomy" id="1304272"/>
    <lineage>
        <taxon>Bacteria</taxon>
        <taxon>Pseudomonadati</taxon>
        <taxon>Pseudomonadota</taxon>
        <taxon>Gammaproteobacteria</taxon>
        <taxon>Salinisphaerales</taxon>
        <taxon>Salinisphaeraceae</taxon>
        <taxon>Salinisphaera</taxon>
    </lineage>
</organism>
<reference evidence="6 7" key="1">
    <citation type="submission" date="2013-03" db="EMBL/GenBank/DDBJ databases">
        <title>Salinisphaera dokdonensis CL-ES53 Genome Sequencing.</title>
        <authorList>
            <person name="Li C."/>
            <person name="Lai Q."/>
            <person name="Shao Z."/>
        </authorList>
    </citation>
    <scope>NUCLEOTIDE SEQUENCE [LARGE SCALE GENOMIC DNA]</scope>
    <source>
        <strain evidence="6 7">CL-ES53</strain>
    </source>
</reference>
<dbReference type="PANTHER" id="PTHR47506">
    <property type="entry name" value="TRANSCRIPTIONAL REGULATORY PROTEIN"/>
    <property type="match status" value="1"/>
</dbReference>
<dbReference type="InterPro" id="IPR009057">
    <property type="entry name" value="Homeodomain-like_sf"/>
</dbReference>
<evidence type="ECO:0000313" key="6">
    <source>
        <dbReference type="EMBL" id="MES1929120.1"/>
    </source>
</evidence>
<name>A0ABV2AZQ1_9GAMM</name>
<keyword evidence="2 4" id="KW-0238">DNA-binding</keyword>
<sequence>MPRQPLYDRQRALDQAVQLFWQQGFHATSIKDVERALDMRPGSIYAAFGSKSRLFQDALDRYAQQGLAELEAQLQSHASPLSGLADYLRSLGGLRDRVVPCRACMLVKSLLELGERDAAAQNQADRLLALMEARFVACFEAAQEAGEIATTQSPVRLGRRLQAEIMGLRAYAQRDVDATALRQLADDMAVSIEQLRV</sequence>
<dbReference type="InterPro" id="IPR001647">
    <property type="entry name" value="HTH_TetR"/>
</dbReference>
<evidence type="ECO:0000259" key="5">
    <source>
        <dbReference type="PROSITE" id="PS50977"/>
    </source>
</evidence>
<protein>
    <submittedName>
        <fullName evidence="6">TetR family transcriptional regulator</fullName>
    </submittedName>
</protein>
<feature type="DNA-binding region" description="H-T-H motif" evidence="4">
    <location>
        <begin position="29"/>
        <end position="48"/>
    </location>
</feature>
<evidence type="ECO:0000256" key="2">
    <source>
        <dbReference type="ARBA" id="ARBA00023125"/>
    </source>
</evidence>
<dbReference type="InterPro" id="IPR036271">
    <property type="entry name" value="Tet_transcr_reg_TetR-rel_C_sf"/>
</dbReference>
<feature type="domain" description="HTH tetR-type" evidence="5">
    <location>
        <begin position="6"/>
        <end position="66"/>
    </location>
</feature>
<proteinExistence type="predicted"/>
<dbReference type="PANTHER" id="PTHR47506:SF10">
    <property type="entry name" value="TRANSCRIPTIONAL REGULATORY PROTEIN"/>
    <property type="match status" value="1"/>
</dbReference>
<comment type="caution">
    <text evidence="6">The sequence shown here is derived from an EMBL/GenBank/DDBJ whole genome shotgun (WGS) entry which is preliminary data.</text>
</comment>
<dbReference type="RefSeq" id="WP_353110616.1">
    <property type="nucleotide sequence ID" value="NZ_APND01000002.1"/>
</dbReference>
<evidence type="ECO:0000256" key="1">
    <source>
        <dbReference type="ARBA" id="ARBA00023015"/>
    </source>
</evidence>
<dbReference type="Gene3D" id="1.10.357.10">
    <property type="entry name" value="Tetracycline Repressor, domain 2"/>
    <property type="match status" value="1"/>
</dbReference>
<dbReference type="Gene3D" id="1.10.10.60">
    <property type="entry name" value="Homeodomain-like"/>
    <property type="match status" value="1"/>
</dbReference>
<dbReference type="EMBL" id="APND01000002">
    <property type="protein sequence ID" value="MES1929120.1"/>
    <property type="molecule type" value="Genomic_DNA"/>
</dbReference>
<keyword evidence="3" id="KW-0804">Transcription</keyword>
<dbReference type="PROSITE" id="PS50977">
    <property type="entry name" value="HTH_TETR_2"/>
    <property type="match status" value="1"/>
</dbReference>